<reference evidence="2 3" key="1">
    <citation type="submission" date="2017-07" db="EMBL/GenBank/DDBJ databases">
        <title>Mechanisms for carbon and nitrogen cycling indicate functional differentiation within the Candidate Phyla Radiation.</title>
        <authorList>
            <person name="Danczak R.E."/>
            <person name="Johnston M.D."/>
            <person name="Kenah C."/>
            <person name="Slattery M."/>
            <person name="Wrighton K.C."/>
            <person name="Wilkins M.J."/>
        </authorList>
    </citation>
    <scope>NUCLEOTIDE SEQUENCE [LARGE SCALE GENOMIC DNA]</scope>
    <source>
        <strain evidence="2">Licking1014_85</strain>
    </source>
</reference>
<keyword evidence="1" id="KW-0812">Transmembrane</keyword>
<gene>
    <name evidence="2" type="ORF">CEN91_449</name>
</gene>
<feature type="transmembrane region" description="Helical" evidence="1">
    <location>
        <begin position="6"/>
        <end position="27"/>
    </location>
</feature>
<evidence type="ECO:0000313" key="3">
    <source>
        <dbReference type="Proteomes" id="UP000315589"/>
    </source>
</evidence>
<evidence type="ECO:0000313" key="2">
    <source>
        <dbReference type="EMBL" id="TSC92437.1"/>
    </source>
</evidence>
<proteinExistence type="predicted"/>
<dbReference type="AlphaFoldDB" id="A0A554LHW3"/>
<organism evidence="2 3">
    <name type="scientific">Candidatus Berkelbacteria bacterium Licking1014_85</name>
    <dbReference type="NCBI Taxonomy" id="2017148"/>
    <lineage>
        <taxon>Bacteria</taxon>
        <taxon>Candidatus Berkelbacteria</taxon>
    </lineage>
</organism>
<dbReference type="Proteomes" id="UP000315589">
    <property type="component" value="Unassembled WGS sequence"/>
</dbReference>
<protein>
    <submittedName>
        <fullName evidence="2">Uncharacterized protein</fullName>
    </submittedName>
</protein>
<keyword evidence="1" id="KW-0472">Membrane</keyword>
<accession>A0A554LHW3</accession>
<comment type="caution">
    <text evidence="2">The sequence shown here is derived from an EMBL/GenBank/DDBJ whole genome shotgun (WGS) entry which is preliminary data.</text>
</comment>
<sequence>MEFLKTFFISIVSAIGAFFPILGMMYIHFRIRKNFYNQLKIGFERELESLKKSVDDYNRYLNVHRQRFNFKDEFDLVFNQEIKNKFSNEKDYEFFLNYYNNLENWKNSFNDKKIKKEIDLNYIKKYNFRRYLIGLLNDRFPDQYFRTNSNE</sequence>
<keyword evidence="1" id="KW-1133">Transmembrane helix</keyword>
<evidence type="ECO:0000256" key="1">
    <source>
        <dbReference type="SAM" id="Phobius"/>
    </source>
</evidence>
<dbReference type="EMBL" id="VMGI01000061">
    <property type="protein sequence ID" value="TSC92437.1"/>
    <property type="molecule type" value="Genomic_DNA"/>
</dbReference>
<name>A0A554LHW3_9BACT</name>